<keyword evidence="4" id="KW-0436">Ligase</keyword>
<evidence type="ECO:0000259" key="1">
    <source>
        <dbReference type="Pfam" id="PF13193"/>
    </source>
</evidence>
<evidence type="ECO:0000313" key="7">
    <source>
        <dbReference type="Proteomes" id="UP000049023"/>
    </source>
</evidence>
<evidence type="ECO:0000313" key="4">
    <source>
        <dbReference type="EMBL" id="COX21812.1"/>
    </source>
</evidence>
<dbReference type="EMBL" id="CSAE01001022">
    <property type="protein sequence ID" value="COX21812.1"/>
    <property type="molecule type" value="Genomic_DNA"/>
</dbReference>
<dbReference type="EC" id="6.2.1.25" evidence="4"/>
<dbReference type="GO" id="GO:0018858">
    <property type="term" value="F:benzoate-CoA ligase activity"/>
    <property type="evidence" value="ECO:0007669"/>
    <property type="project" value="UniProtKB-EC"/>
</dbReference>
<accession>A0A0U0T1X0</accession>
<proteinExistence type="predicted"/>
<evidence type="ECO:0000313" key="6">
    <source>
        <dbReference type="Proteomes" id="UP000046680"/>
    </source>
</evidence>
<dbReference type="Proteomes" id="UP000046680">
    <property type="component" value="Unassembled WGS sequence"/>
</dbReference>
<sequence>MVLKPGVSATPETLKQHVRDNLANYKVPRDIAVLDELPRGITGKILRTELQSRVGS</sequence>
<dbReference type="AlphaFoldDB" id="A0A0U0T1X0"/>
<dbReference type="STRING" id="115862.BBG46_07630"/>
<dbReference type="EC" id="6.2.1.-" evidence="4"/>
<dbReference type="Gene3D" id="3.30.300.30">
    <property type="match status" value="1"/>
</dbReference>
<organism evidence="4 5">
    <name type="scientific">Mycobacterium tuberculosis</name>
    <dbReference type="NCBI Taxonomy" id="1773"/>
    <lineage>
        <taxon>Bacteria</taxon>
        <taxon>Bacillati</taxon>
        <taxon>Actinomycetota</taxon>
        <taxon>Actinomycetes</taxon>
        <taxon>Mycobacteriales</taxon>
        <taxon>Mycobacteriaceae</taxon>
        <taxon>Mycobacterium</taxon>
        <taxon>Mycobacterium tuberculosis complex</taxon>
    </lineage>
</organism>
<reference evidence="5 6" key="1">
    <citation type="submission" date="2015-03" db="EMBL/GenBank/DDBJ databases">
        <authorList>
            <consortium name="Pathogen Informatics"/>
        </authorList>
    </citation>
    <scope>NUCLEOTIDE SEQUENCE [LARGE SCALE GENOMIC DNA]</scope>
    <source>
        <strain evidence="3 7">Bir 187</strain>
        <strain evidence="2 6">C09601061</strain>
        <strain evidence="5">K00500041</strain>
    </source>
</reference>
<feature type="domain" description="AMP-binding enzyme C-terminal" evidence="1">
    <location>
        <begin position="2"/>
        <end position="44"/>
    </location>
</feature>
<name>A0A0U0T1X0_MYCTX</name>
<dbReference type="InterPro" id="IPR025110">
    <property type="entry name" value="AMP-bd_C"/>
</dbReference>
<dbReference type="EMBL" id="CNFU01001121">
    <property type="protein sequence ID" value="CKT05460.1"/>
    <property type="molecule type" value="Genomic_DNA"/>
</dbReference>
<evidence type="ECO:0000313" key="5">
    <source>
        <dbReference type="Proteomes" id="UP000038802"/>
    </source>
</evidence>
<dbReference type="InterPro" id="IPR045851">
    <property type="entry name" value="AMP-bd_C_sf"/>
</dbReference>
<evidence type="ECO:0000313" key="3">
    <source>
        <dbReference type="EMBL" id="CKT05460.1"/>
    </source>
</evidence>
<gene>
    <name evidence="4" type="primary">fadD12</name>
    <name evidence="2" type="ORF">ERS007657_03407</name>
    <name evidence="4" type="ORF">ERS007703_04928</name>
    <name evidence="3" type="ORF">ERS027661_03876</name>
</gene>
<dbReference type="EMBL" id="CGCX01001632">
    <property type="protein sequence ID" value="CFR98663.1"/>
    <property type="molecule type" value="Genomic_DNA"/>
</dbReference>
<dbReference type="Proteomes" id="UP000049023">
    <property type="component" value="Unassembled WGS sequence"/>
</dbReference>
<reference evidence="4" key="2">
    <citation type="submission" date="2015-03" db="EMBL/GenBank/DDBJ databases">
        <authorList>
            <person name="Murphy D."/>
        </authorList>
    </citation>
    <scope>NUCLEOTIDE SEQUENCE [LARGE SCALE GENOMIC DNA]</scope>
    <source>
        <strain evidence="4">K00500041</strain>
    </source>
</reference>
<protein>
    <submittedName>
        <fullName evidence="4">Long-chain-fatty-acid--CoA ligase</fullName>
        <ecNumber evidence="4">6.2.1.-</ecNumber>
        <ecNumber evidence="4">6.2.1.25</ecNumber>
    </submittedName>
</protein>
<dbReference type="SUPFAM" id="SSF56801">
    <property type="entry name" value="Acetyl-CoA synthetase-like"/>
    <property type="match status" value="1"/>
</dbReference>
<dbReference type="Pfam" id="PF13193">
    <property type="entry name" value="AMP-binding_C"/>
    <property type="match status" value="1"/>
</dbReference>
<evidence type="ECO:0000313" key="2">
    <source>
        <dbReference type="EMBL" id="CFR98663.1"/>
    </source>
</evidence>
<dbReference type="Proteomes" id="UP000038802">
    <property type="component" value="Unassembled WGS sequence"/>
</dbReference>